<dbReference type="PANTHER" id="PTHR11079:SF162">
    <property type="entry name" value="RIBOFLAVIN BIOSYNTHESIS PROTEIN PYRD, CHLOROPLASTIC"/>
    <property type="match status" value="1"/>
</dbReference>
<evidence type="ECO:0000256" key="2">
    <source>
        <dbReference type="ARBA" id="ARBA00022833"/>
    </source>
</evidence>
<accession>A0A4R4A6F3</accession>
<dbReference type="GO" id="GO:0016787">
    <property type="term" value="F:hydrolase activity"/>
    <property type="evidence" value="ECO:0007669"/>
    <property type="project" value="InterPro"/>
</dbReference>
<sequence>MQAIHIPHPDWLDGLLASHATPLPDPEAQMALVLTLAETNVRQRSGGPFGAAVFARADGRLLGAGVNRVSASHCSLAHAEMLALASAQQRLGDDDLGRACPGGCVLVSSAEPCAMCMGAIPWSGVDALYCGARDSDVRAIGFDEGDKPADWVAHYAHRGIAVTRDLLRPRAIAVLEAYVASGGVRYGPAATSA</sequence>
<dbReference type="RefSeq" id="WP_132230419.1">
    <property type="nucleotide sequence ID" value="NZ_NRRH01000025.1"/>
</dbReference>
<dbReference type="GO" id="GO:0008270">
    <property type="term" value="F:zinc ion binding"/>
    <property type="evidence" value="ECO:0007669"/>
    <property type="project" value="InterPro"/>
</dbReference>
<dbReference type="PANTHER" id="PTHR11079">
    <property type="entry name" value="CYTOSINE DEAMINASE FAMILY MEMBER"/>
    <property type="match status" value="1"/>
</dbReference>
<dbReference type="InterPro" id="IPR016193">
    <property type="entry name" value="Cytidine_deaminase-like"/>
</dbReference>
<gene>
    <name evidence="4" type="ORF">EDC29_11199</name>
</gene>
<protein>
    <submittedName>
        <fullName evidence="4">tRNA(Arg) A34 adenosine deaminase TadA</fullName>
    </submittedName>
</protein>
<dbReference type="InterPro" id="IPR016192">
    <property type="entry name" value="APOBEC/CMP_deaminase_Zn-bd"/>
</dbReference>
<dbReference type="Pfam" id="PF00383">
    <property type="entry name" value="dCMP_cyt_deam_1"/>
    <property type="match status" value="1"/>
</dbReference>
<name>A0A4R4A6F3_MARGR</name>
<dbReference type="PROSITE" id="PS51747">
    <property type="entry name" value="CYT_DCMP_DEAMINASES_2"/>
    <property type="match status" value="1"/>
</dbReference>
<dbReference type="InterPro" id="IPR002125">
    <property type="entry name" value="CMP_dCMP_dom"/>
</dbReference>
<dbReference type="Proteomes" id="UP000295247">
    <property type="component" value="Unassembled WGS sequence"/>
</dbReference>
<evidence type="ECO:0000256" key="1">
    <source>
        <dbReference type="ARBA" id="ARBA00022723"/>
    </source>
</evidence>
<organism evidence="4 5">
    <name type="scientific">Marichromatium gracile</name>
    <name type="common">Chromatium gracile</name>
    <dbReference type="NCBI Taxonomy" id="1048"/>
    <lineage>
        <taxon>Bacteria</taxon>
        <taxon>Pseudomonadati</taxon>
        <taxon>Pseudomonadota</taxon>
        <taxon>Gammaproteobacteria</taxon>
        <taxon>Chromatiales</taxon>
        <taxon>Chromatiaceae</taxon>
        <taxon>Marichromatium</taxon>
    </lineage>
</organism>
<reference evidence="4 5" key="1">
    <citation type="submission" date="2019-03" db="EMBL/GenBank/DDBJ databases">
        <title>Genomic Encyclopedia of Type Strains, Phase IV (KMG-IV): sequencing the most valuable type-strain genomes for metagenomic binning, comparative biology and taxonomic classification.</title>
        <authorList>
            <person name="Goeker M."/>
        </authorList>
    </citation>
    <scope>NUCLEOTIDE SEQUENCE [LARGE SCALE GENOMIC DNA]</scope>
    <source>
        <strain evidence="4 5">DSM 203</strain>
    </source>
</reference>
<dbReference type="Gene3D" id="3.40.140.10">
    <property type="entry name" value="Cytidine Deaminase, domain 2"/>
    <property type="match status" value="1"/>
</dbReference>
<dbReference type="EMBL" id="SMDC01000011">
    <property type="protein sequence ID" value="TCW34382.1"/>
    <property type="molecule type" value="Genomic_DNA"/>
</dbReference>
<keyword evidence="2" id="KW-0862">Zinc</keyword>
<evidence type="ECO:0000313" key="4">
    <source>
        <dbReference type="EMBL" id="TCW34382.1"/>
    </source>
</evidence>
<evidence type="ECO:0000259" key="3">
    <source>
        <dbReference type="PROSITE" id="PS51747"/>
    </source>
</evidence>
<keyword evidence="1" id="KW-0479">Metal-binding</keyword>
<feature type="domain" description="CMP/dCMP-type deaminase" evidence="3">
    <location>
        <begin position="24"/>
        <end position="162"/>
    </location>
</feature>
<dbReference type="PROSITE" id="PS00903">
    <property type="entry name" value="CYT_DCMP_DEAMINASES_1"/>
    <property type="match status" value="1"/>
</dbReference>
<dbReference type="CDD" id="cd01285">
    <property type="entry name" value="nucleoside_deaminase"/>
    <property type="match status" value="1"/>
</dbReference>
<proteinExistence type="predicted"/>
<evidence type="ECO:0000313" key="5">
    <source>
        <dbReference type="Proteomes" id="UP000295247"/>
    </source>
</evidence>
<dbReference type="AlphaFoldDB" id="A0A4R4A6F3"/>
<comment type="caution">
    <text evidence="4">The sequence shown here is derived from an EMBL/GenBank/DDBJ whole genome shotgun (WGS) entry which is preliminary data.</text>
</comment>
<dbReference type="SUPFAM" id="SSF53927">
    <property type="entry name" value="Cytidine deaminase-like"/>
    <property type="match status" value="1"/>
</dbReference>